<gene>
    <name evidence="2" type="ORF">A3D83_03400</name>
</gene>
<dbReference type="Proteomes" id="UP000177258">
    <property type="component" value="Unassembled WGS sequence"/>
</dbReference>
<protein>
    <submittedName>
        <fullName evidence="2">Uncharacterized protein</fullName>
    </submittedName>
</protein>
<organism evidence="2 3">
    <name type="scientific">Candidatus Daviesbacteria bacterium RIFCSPHIGHO2_02_FULL_41_10</name>
    <dbReference type="NCBI Taxonomy" id="1797774"/>
    <lineage>
        <taxon>Bacteria</taxon>
        <taxon>Candidatus Daviesiibacteriota</taxon>
    </lineage>
</organism>
<reference evidence="2 3" key="1">
    <citation type="journal article" date="2016" name="Nat. Commun.">
        <title>Thousands of microbial genomes shed light on interconnected biogeochemical processes in an aquifer system.</title>
        <authorList>
            <person name="Anantharaman K."/>
            <person name="Brown C.T."/>
            <person name="Hug L.A."/>
            <person name="Sharon I."/>
            <person name="Castelle C.J."/>
            <person name="Probst A.J."/>
            <person name="Thomas B.C."/>
            <person name="Singh A."/>
            <person name="Wilkins M.J."/>
            <person name="Karaoz U."/>
            <person name="Brodie E.L."/>
            <person name="Williams K.H."/>
            <person name="Hubbard S.S."/>
            <person name="Banfield J.F."/>
        </authorList>
    </citation>
    <scope>NUCLEOTIDE SEQUENCE [LARGE SCALE GENOMIC DNA]</scope>
</reference>
<proteinExistence type="predicted"/>
<keyword evidence="1" id="KW-1133">Transmembrane helix</keyword>
<dbReference type="AlphaFoldDB" id="A0A1F5JZH8"/>
<evidence type="ECO:0000313" key="3">
    <source>
        <dbReference type="Proteomes" id="UP000177258"/>
    </source>
</evidence>
<dbReference type="Gene3D" id="2.60.120.260">
    <property type="entry name" value="Galactose-binding domain-like"/>
    <property type="match status" value="1"/>
</dbReference>
<sequence>MFGLKYMPKLNQRGVVHLLVPLILLAGLIAGVYLVTSGNPLKLFSKAANPPIIFKSLDGKVLPLNSNGVVLTTSPNVIIELTSTLGPSASASGELKGTVSYRAGFSPTEVHAASFAPYQTEPTVYNVSLKDTKDVQFYWVEFKGTDGQIDRRVAKIRIVPNLVPTSTINDDFENDTLPGWTITGTNDTNKIVSTGASTSGITAINGSKVLLVSSDGTSSPIAAKKLASPYKGRVSIWFYDPGPGVPGGVFVMVTNNAEDQVVMLGLNPVYPNNYYYRASANQASLGLDSGIPRKEGWRKFELVVTPKGSYGRIDDISLTYLANKEGGKATSVNPNLTDFTKIYIAAPWRTSGTYFFDDLKFQTLPMIPSDTVVREKYFLKKFLEDPMPAGTDGRPKAIRAAVAAYLNKNKDEAKKMIWDLANSYPSWIREAKDRQTDGSATPADYWTGTFVSSSLGLAAWIMWPELDAATQAKVKEAIFAQAEKYLDLQPRSTFEVPGQAVGLDPNNTAAEENAAIANTLILVSRMFPREPKASTFEAQGKKFAFHTLTKSPGESYSGRTTAVADENYLIAEHALYPNLNYGLAAGVGMLGSAAGYYLRSGQAIPDELSHNVRQVFEAHKQYLDFTNYRVNFKQILNGLTTDKLGGKDDWAVDGTYYNSGFALYAYLTGNADVLSQLEEYELYVTRDFLAFPADNSVKVYFPGCEVSGVAAMEDRCEMIDNNFYYSSAGKYVINSAIAWSHLVAAILFDSSFSLPSTEKP</sequence>
<evidence type="ECO:0000256" key="1">
    <source>
        <dbReference type="SAM" id="Phobius"/>
    </source>
</evidence>
<evidence type="ECO:0000313" key="2">
    <source>
        <dbReference type="EMBL" id="OGE33995.1"/>
    </source>
</evidence>
<keyword evidence="1" id="KW-0472">Membrane</keyword>
<keyword evidence="1" id="KW-0812">Transmembrane</keyword>
<dbReference type="EMBL" id="MFDB01000001">
    <property type="protein sequence ID" value="OGE33995.1"/>
    <property type="molecule type" value="Genomic_DNA"/>
</dbReference>
<comment type="caution">
    <text evidence="2">The sequence shown here is derived from an EMBL/GenBank/DDBJ whole genome shotgun (WGS) entry which is preliminary data.</text>
</comment>
<name>A0A1F5JZH8_9BACT</name>
<accession>A0A1F5JZH8</accession>
<feature type="transmembrane region" description="Helical" evidence="1">
    <location>
        <begin position="15"/>
        <end position="35"/>
    </location>
</feature>